<feature type="domain" description="Xylanolytic transcriptional activator regulatory" evidence="7">
    <location>
        <begin position="65"/>
        <end position="235"/>
    </location>
</feature>
<keyword evidence="9" id="KW-1185">Reference proteome</keyword>
<keyword evidence="6" id="KW-0539">Nucleus</keyword>
<keyword evidence="5" id="KW-0804">Transcription</keyword>
<dbReference type="EMBL" id="JAKEKT020000137">
    <property type="protein sequence ID" value="KAL1634243.1"/>
    <property type="molecule type" value="Genomic_DNA"/>
</dbReference>
<accession>A0ABR3T416</accession>
<evidence type="ECO:0000256" key="3">
    <source>
        <dbReference type="ARBA" id="ARBA00023015"/>
    </source>
</evidence>
<gene>
    <name evidence="8" type="ORF">SLS58_010787</name>
</gene>
<organism evidence="8 9">
    <name type="scientific">Diplodia intermedia</name>
    <dbReference type="NCBI Taxonomy" id="856260"/>
    <lineage>
        <taxon>Eukaryota</taxon>
        <taxon>Fungi</taxon>
        <taxon>Dikarya</taxon>
        <taxon>Ascomycota</taxon>
        <taxon>Pezizomycotina</taxon>
        <taxon>Dothideomycetes</taxon>
        <taxon>Dothideomycetes incertae sedis</taxon>
        <taxon>Botryosphaeriales</taxon>
        <taxon>Botryosphaeriaceae</taxon>
        <taxon>Diplodia</taxon>
    </lineage>
</organism>
<keyword evidence="2" id="KW-0862">Zinc</keyword>
<dbReference type="Proteomes" id="UP001521184">
    <property type="component" value="Unassembled WGS sequence"/>
</dbReference>
<keyword evidence="3" id="KW-0805">Transcription regulation</keyword>
<dbReference type="PANTHER" id="PTHR31313:SF81">
    <property type="entry name" value="TY1 ENHANCER ACTIVATOR"/>
    <property type="match status" value="1"/>
</dbReference>
<evidence type="ECO:0000313" key="8">
    <source>
        <dbReference type="EMBL" id="KAL1634243.1"/>
    </source>
</evidence>
<evidence type="ECO:0000256" key="2">
    <source>
        <dbReference type="ARBA" id="ARBA00022833"/>
    </source>
</evidence>
<evidence type="ECO:0000256" key="4">
    <source>
        <dbReference type="ARBA" id="ARBA00023125"/>
    </source>
</evidence>
<evidence type="ECO:0000256" key="5">
    <source>
        <dbReference type="ARBA" id="ARBA00023163"/>
    </source>
</evidence>
<dbReference type="CDD" id="cd12148">
    <property type="entry name" value="fungal_TF_MHR"/>
    <property type="match status" value="1"/>
</dbReference>
<sequence length="455" mass="50659">MPGQSVFYGPTGLFSSPALAGLRKSATLGASGKPTPKPHGEVARACLHDDAFRRRLIDDFDTCANTVHRFVEMDVLDTLRTAHSVPVRFNLLYAAVVACGAFLSAHAEVKDMCSLFVDSAQAIALTSCQTQANVYVVQGLNILAWLELGRGNGTSSWMFTSMAGAMVVHQGLHVQEEPCLADQTAEPRRQERTLAFWSFFWVNRTVAAVLGRTTFLPKSQVKVPALASFGTLEAVEDACLDSLCQLWSLHDQHMEHVLSFDFPTLDTSKKEILLRDARLALNQFYGSVDARLRTATDAPPSYFYFQISYHVSLILLHRPFLNSTPSPIFSSALHAMAAAASSITDLLHRLRTAPHRVQTIPPFIIYHVLRAASVLLLLATSSTSRASTPYRRPSAWISARMKLCLEVLDESGRTWQELSERAVRTIRELAARWNVRHFTTTMKRIRESQFARPEL</sequence>
<evidence type="ECO:0000256" key="6">
    <source>
        <dbReference type="ARBA" id="ARBA00023242"/>
    </source>
</evidence>
<name>A0ABR3T416_9PEZI</name>
<dbReference type="PANTHER" id="PTHR31313">
    <property type="entry name" value="TY1 ENHANCER ACTIVATOR"/>
    <property type="match status" value="1"/>
</dbReference>
<evidence type="ECO:0000259" key="7">
    <source>
        <dbReference type="Pfam" id="PF04082"/>
    </source>
</evidence>
<dbReference type="InterPro" id="IPR051615">
    <property type="entry name" value="Transcr_Regulatory_Elem"/>
</dbReference>
<protein>
    <recommendedName>
        <fullName evidence="7">Xylanolytic transcriptional activator regulatory domain-containing protein</fullName>
    </recommendedName>
</protein>
<evidence type="ECO:0000313" key="9">
    <source>
        <dbReference type="Proteomes" id="UP001521184"/>
    </source>
</evidence>
<evidence type="ECO:0000256" key="1">
    <source>
        <dbReference type="ARBA" id="ARBA00022723"/>
    </source>
</evidence>
<proteinExistence type="predicted"/>
<keyword evidence="4" id="KW-0238">DNA-binding</keyword>
<dbReference type="InterPro" id="IPR007219">
    <property type="entry name" value="XnlR_reg_dom"/>
</dbReference>
<comment type="caution">
    <text evidence="8">The sequence shown here is derived from an EMBL/GenBank/DDBJ whole genome shotgun (WGS) entry which is preliminary data.</text>
</comment>
<dbReference type="Pfam" id="PF04082">
    <property type="entry name" value="Fungal_trans"/>
    <property type="match status" value="1"/>
</dbReference>
<reference evidence="8 9" key="1">
    <citation type="journal article" date="2023" name="Plant Dis.">
        <title>First Report of Diplodia intermedia Causing Canker and Dieback Diseases on Apple Trees in Canada.</title>
        <authorList>
            <person name="Ellouze W."/>
            <person name="Ilyukhin E."/>
            <person name="Sulman M."/>
            <person name="Ali S."/>
        </authorList>
    </citation>
    <scope>NUCLEOTIDE SEQUENCE [LARGE SCALE GENOMIC DNA]</scope>
    <source>
        <strain evidence="8 9">M45-28</strain>
    </source>
</reference>
<keyword evidence="1" id="KW-0479">Metal-binding</keyword>